<comment type="similarity">
    <text evidence="2">Belongs to the JARID1 histone demethylase family.</text>
</comment>
<dbReference type="InterPro" id="IPR003347">
    <property type="entry name" value="JmjC_dom"/>
</dbReference>
<dbReference type="GO" id="GO:0046872">
    <property type="term" value="F:metal ion binding"/>
    <property type="evidence" value="ECO:0007669"/>
    <property type="project" value="UniProtKB-KW"/>
</dbReference>
<accession>A0A9R0JPP4</accession>
<keyword evidence="4" id="KW-0539">Nucleus</keyword>
<dbReference type="SMART" id="SM00558">
    <property type="entry name" value="JmjC"/>
    <property type="match status" value="1"/>
</dbReference>
<feature type="compositionally biased region" description="Basic and acidic residues" evidence="6">
    <location>
        <begin position="35"/>
        <end position="50"/>
    </location>
</feature>
<dbReference type="GO" id="GO:0000118">
    <property type="term" value="C:histone deacetylase complex"/>
    <property type="evidence" value="ECO:0000318"/>
    <property type="project" value="GO_Central"/>
</dbReference>
<evidence type="ECO:0000256" key="4">
    <source>
        <dbReference type="ARBA" id="ARBA00023242"/>
    </source>
</evidence>
<evidence type="ECO:0000313" key="9">
    <source>
        <dbReference type="Proteomes" id="UP000813463"/>
    </source>
</evidence>
<dbReference type="GO" id="GO:0032454">
    <property type="term" value="F:histone H3K9 demethylase activity"/>
    <property type="evidence" value="ECO:0000318"/>
    <property type="project" value="GO_Central"/>
</dbReference>
<dbReference type="GO" id="GO:0006357">
    <property type="term" value="P:regulation of transcription by RNA polymerase II"/>
    <property type="evidence" value="ECO:0000318"/>
    <property type="project" value="GO_Central"/>
</dbReference>
<evidence type="ECO:0000256" key="6">
    <source>
        <dbReference type="SAM" id="MobiDB-lite"/>
    </source>
</evidence>
<dbReference type="KEGG" id="soe:110782215"/>
<feature type="region of interest" description="Disordered" evidence="6">
    <location>
        <begin position="220"/>
        <end position="345"/>
    </location>
</feature>
<evidence type="ECO:0000256" key="2">
    <source>
        <dbReference type="ARBA" id="ARBA00006801"/>
    </source>
</evidence>
<dbReference type="PROSITE" id="PS51667">
    <property type="entry name" value="WRC"/>
    <property type="match status" value="1"/>
</dbReference>
<comment type="caution">
    <text evidence="5">Lacks conserved residue(s) required for the propagation of feature annotation.</text>
</comment>
<dbReference type="GO" id="GO:0031490">
    <property type="term" value="F:chromatin DNA binding"/>
    <property type="evidence" value="ECO:0000318"/>
    <property type="project" value="GO_Central"/>
</dbReference>
<protein>
    <submittedName>
        <fullName evidence="10">Lysine-specific demethylase JMJ29 isoform X1</fullName>
    </submittedName>
</protein>
<dbReference type="AlphaFoldDB" id="A0A9R0JPP4"/>
<feature type="domain" description="JmjC" evidence="7">
    <location>
        <begin position="798"/>
        <end position="1086"/>
    </location>
</feature>
<evidence type="ECO:0000259" key="7">
    <source>
        <dbReference type="PROSITE" id="PS51184"/>
    </source>
</evidence>
<dbReference type="InterPro" id="IPR045109">
    <property type="entry name" value="LSDs-like"/>
</dbReference>
<proteinExistence type="inferred from homology"/>
<feature type="compositionally biased region" description="Basic residues" evidence="6">
    <location>
        <begin position="139"/>
        <end position="148"/>
    </location>
</feature>
<feature type="compositionally biased region" description="Acidic residues" evidence="6">
    <location>
        <begin position="251"/>
        <end position="286"/>
    </location>
</feature>
<feature type="compositionally biased region" description="Acidic residues" evidence="6">
    <location>
        <begin position="124"/>
        <end position="135"/>
    </location>
</feature>
<evidence type="ECO:0000256" key="5">
    <source>
        <dbReference type="PROSITE-ProRule" id="PRU01002"/>
    </source>
</evidence>
<dbReference type="PANTHER" id="PTHR12549:SF11">
    <property type="entry name" value="LYSINE-SPECIFIC DEMETHYLASE JMJ25"/>
    <property type="match status" value="1"/>
</dbReference>
<gene>
    <name evidence="10" type="primary">LOC110782215</name>
</gene>
<evidence type="ECO:0000256" key="3">
    <source>
        <dbReference type="ARBA" id="ARBA00022723"/>
    </source>
</evidence>
<feature type="domain" description="WRC" evidence="8">
    <location>
        <begin position="174"/>
        <end position="222"/>
    </location>
</feature>
<feature type="compositionally biased region" description="Basic and acidic residues" evidence="6">
    <location>
        <begin position="325"/>
        <end position="345"/>
    </location>
</feature>
<feature type="region of interest" description="Disordered" evidence="6">
    <location>
        <begin position="23"/>
        <end position="178"/>
    </location>
</feature>
<dbReference type="Gene3D" id="2.60.120.650">
    <property type="entry name" value="Cupin"/>
    <property type="match status" value="1"/>
</dbReference>
<keyword evidence="9" id="KW-1185">Reference proteome</keyword>
<organism evidence="9 10">
    <name type="scientific">Spinacia oleracea</name>
    <name type="common">Spinach</name>
    <dbReference type="NCBI Taxonomy" id="3562"/>
    <lineage>
        <taxon>Eukaryota</taxon>
        <taxon>Viridiplantae</taxon>
        <taxon>Streptophyta</taxon>
        <taxon>Embryophyta</taxon>
        <taxon>Tracheophyta</taxon>
        <taxon>Spermatophyta</taxon>
        <taxon>Magnoliopsida</taxon>
        <taxon>eudicotyledons</taxon>
        <taxon>Gunneridae</taxon>
        <taxon>Pentapetalae</taxon>
        <taxon>Caryophyllales</taxon>
        <taxon>Chenopodiaceae</taxon>
        <taxon>Chenopodioideae</taxon>
        <taxon>Anserineae</taxon>
        <taxon>Spinacia</taxon>
    </lineage>
</organism>
<feature type="compositionally biased region" description="Acidic residues" evidence="6">
    <location>
        <begin position="156"/>
        <end position="169"/>
    </location>
</feature>
<dbReference type="SUPFAM" id="SSF51197">
    <property type="entry name" value="Clavaminate synthase-like"/>
    <property type="match status" value="1"/>
</dbReference>
<reference evidence="9" key="1">
    <citation type="journal article" date="2021" name="Nat. Commun.">
        <title>Genomic analyses provide insights into spinach domestication and the genetic basis of agronomic traits.</title>
        <authorList>
            <person name="Cai X."/>
            <person name="Sun X."/>
            <person name="Xu C."/>
            <person name="Sun H."/>
            <person name="Wang X."/>
            <person name="Ge C."/>
            <person name="Zhang Z."/>
            <person name="Wang Q."/>
            <person name="Fei Z."/>
            <person name="Jiao C."/>
            <person name="Wang Q."/>
        </authorList>
    </citation>
    <scope>NUCLEOTIDE SEQUENCE [LARGE SCALE GENOMIC DNA]</scope>
    <source>
        <strain evidence="9">cv. Varoflay</strain>
    </source>
</reference>
<evidence type="ECO:0000313" key="10">
    <source>
        <dbReference type="RefSeq" id="XP_021842033.2"/>
    </source>
</evidence>
<dbReference type="InterPro" id="IPR014977">
    <property type="entry name" value="WRC_dom"/>
</dbReference>
<reference evidence="10" key="2">
    <citation type="submission" date="2025-08" db="UniProtKB">
        <authorList>
            <consortium name="RefSeq"/>
        </authorList>
    </citation>
    <scope>IDENTIFICATION</scope>
    <source>
        <tissue evidence="10">Leaf</tissue>
    </source>
</reference>
<feature type="compositionally biased region" description="Acidic residues" evidence="6">
    <location>
        <begin position="57"/>
        <end position="114"/>
    </location>
</feature>
<feature type="compositionally biased region" description="Acidic residues" evidence="6">
    <location>
        <begin position="293"/>
        <end position="314"/>
    </location>
</feature>
<feature type="region of interest" description="Disordered" evidence="6">
    <location>
        <begin position="559"/>
        <end position="584"/>
    </location>
</feature>
<comment type="subcellular location">
    <subcellularLocation>
        <location evidence="1">Nucleus</location>
    </subcellularLocation>
</comment>
<dbReference type="GeneID" id="110782215"/>
<dbReference type="Pfam" id="PF08879">
    <property type="entry name" value="WRC"/>
    <property type="match status" value="1"/>
</dbReference>
<dbReference type="Pfam" id="PF02373">
    <property type="entry name" value="JmjC"/>
    <property type="match status" value="1"/>
</dbReference>
<dbReference type="GO" id="GO:0003712">
    <property type="term" value="F:transcription coregulator activity"/>
    <property type="evidence" value="ECO:0000318"/>
    <property type="project" value="GO_Central"/>
</dbReference>
<evidence type="ECO:0000256" key="1">
    <source>
        <dbReference type="ARBA" id="ARBA00004123"/>
    </source>
</evidence>
<sequence>MPEEDRERVVRCTKCKTKLCCIPHDSDGTDNEEEVGLKRGKSEQKVKEQDVAVLEVFELEEEEEEEKVEEEEEEEDEMEEEEEDEMEEEVEEEEEDEMEEEEEKEENEEDENEEIQEKNIKEIEVEEAEEEEEDERTSRKQGRQKKGRGNQPVDDINVEENSEENDDNIDNNSNHEGELCKRKNGRLWRCRMPKVEGHKLCEDHIYKDFLIRRRLWKKNVEEESGREIRREEVEEVYEEEEECGREKVEEVSEEEEECGREEVEEVSEEEEEEEEEEGDEEEEEEECGRQEVEEVSEEEEEGEDVSEEEEEVAESESKTSGGKNKRAENTCENGTEKKEVDKDTTKACRNDKTRISIQEKKPKPRIFDENGIKIDSDMCHQCQRNDKGRVVRCTKCKTKRYCVPCIGSWYPRMTEVQIAQACPVCLQNCNCRSCLRMEGSIKKQMKVYFEVSKEEEILHSKKLLMTILPFLKQLNQEQMTEKEIEAKIQGIPASEVKLQTVSYKNNDRLYCGNCKASIVDFYRSCPKCAYDLCLTCCREVRAGNLQYCEELVMEYVTHGEDSSDETRRKSKRRKTVVQSEKTRAKPDWKVNDNGSFSCPPSECEGCGGALLKLKSVVSDGLVSELLKRAELVVTNWENENLPHASTECSCSGSAYGGDFGSSLRKCASREGRNDNCLYCPDARDTQHVDLKHFQWHWALGEPIIVRSVLETAPGLSWEPMVMWRAVRQIRNNKHPTLLNLKAINCLDWSEVDVNIRQFFKNYSEGQVDHAGWPVMLKLKEWPPDGEFKEHLSRHNVEIVRALPFKEYTHPMDGVLNLASKLRSRACVHPKTYIAYGLSQELGRGDSVTKLHYNMSDAVNILTHSAKVTSPARSLNAVSKLKKMHFSQDQGEIFQTELPKDSNRTGSVESTECPATNLCSGSVSEIFKKCHNMGEGQTEGIRDLEAEHDCSASKTPASAFGSMENSELDSGGALWDIFRREDVSKLQEYLMAHHHREFGHVHSSPLSQVLHPIHDQTMYLTKEHKTKLKEEYGIEPWTFVQNLGEAVFIPAGCPHQIRNLKSCINVELDFVSPENVQECLRLAEETRTLPRNHRAKEGQLEVKKIIIHAVKQAVACLDGSSYRHSDLSRKEKGFWKKKKGFGKRKRDSCELLKEDITPVA</sequence>
<feature type="compositionally biased region" description="Acidic residues" evidence="6">
    <location>
        <begin position="233"/>
        <end position="243"/>
    </location>
</feature>
<dbReference type="GO" id="GO:0000785">
    <property type="term" value="C:chromatin"/>
    <property type="evidence" value="ECO:0000318"/>
    <property type="project" value="GO_Central"/>
</dbReference>
<name>A0A9R0JPP4_SPIOL</name>
<keyword evidence="3" id="KW-0479">Metal-binding</keyword>
<dbReference type="PANTHER" id="PTHR12549">
    <property type="entry name" value="JMJC DOMAIN-CONTAINING HISTONE DEMETHYLATION PROTEIN"/>
    <property type="match status" value="1"/>
</dbReference>
<evidence type="ECO:0000259" key="8">
    <source>
        <dbReference type="PROSITE" id="PS51667"/>
    </source>
</evidence>
<dbReference type="RefSeq" id="XP_021842033.2">
    <property type="nucleotide sequence ID" value="XM_021986341.2"/>
</dbReference>
<dbReference type="Proteomes" id="UP000813463">
    <property type="component" value="Chromosome 2"/>
</dbReference>
<feature type="compositionally biased region" description="Basic and acidic residues" evidence="6">
    <location>
        <begin position="220"/>
        <end position="232"/>
    </location>
</feature>
<dbReference type="PROSITE" id="PS51184">
    <property type="entry name" value="JMJC"/>
    <property type="match status" value="1"/>
</dbReference>